<sequence length="782" mass="84769">MMVAIPAQAETIVARSGEHDGFSRLVMRLPDKTNWSLTQSGTTATLKIDRPEAVFDTAQVFNFIPRTRLQSFQQNGAGAPLRIQLGCECELKSYVQKDGYLVIDVRDGKPGQTYSSSSGVLPLGSLAGASGYRFDLTPGRIEQSRTELNLAAALASRAAIVGHSLREPQVQVAPEPQPVVTLPDPVTPLQTQVALDQEEATLPDVNLLLDLDETARAAAVNASEHRLLQQIGRATNQGLLDLVMTEVSDEQVPTMVAPLGIQDRPLNPLDHLSVTTAVDRDMGLMPLHDQGADEKLHCTRTKDLAVYNWGNELPFADQIGPLRSELFKEFDEIDLGAAISLAKTYLYFGFGAEARIVLAMLPPGAANTEVLTALAVLQDGGSLPITHPFAGQQGCDGDVAFWAAIADGAIKSNANAEAIQQTLARMPVHLRVHLGPKISTMFSEKGDEHMAASALRSIDRSGVEEIPDINLAQAAFADLTGDTETMADELKEEVAERTENAPRALMDLITLSFEERKALSPDLPDLIASYELESRDGELGAELRLTEVMALALTGQFQTAFEALENLSEQDGPIARVTAMEPLMTLLTERADDVTFLKYALIFAEQATPKEATPVAEMMTRRLLDLGFSEQAQSLLVKLALEPADETRRLMMAEAALGMDLPHRALVELMGLDGAEANKLRAEALWRNGEFDRAGEYLMVEQETDAAARGFWHSENLDAIEPGEGQFGQVAEVTAQLDVQVQEPAEMTPLAHARALVESSVGTRDSIEALLRGVARDPESSN</sequence>
<evidence type="ECO:0000313" key="1">
    <source>
        <dbReference type="EMBL" id="KAE9631156.1"/>
    </source>
</evidence>
<accession>A0A6A4RMK3</accession>
<comment type="caution">
    <text evidence="1">The sequence shown here is derived from an EMBL/GenBank/DDBJ whole genome shotgun (WGS) entry which is preliminary data.</text>
</comment>
<name>A0A6A4RMK3_9RHOB</name>
<organism evidence="1 2">
    <name type="scientific">Parasedimentitalea maritima</name>
    <dbReference type="NCBI Taxonomy" id="2578117"/>
    <lineage>
        <taxon>Bacteria</taxon>
        <taxon>Pseudomonadati</taxon>
        <taxon>Pseudomonadota</taxon>
        <taxon>Alphaproteobacteria</taxon>
        <taxon>Rhodobacterales</taxon>
        <taxon>Paracoccaceae</taxon>
        <taxon>Parasedimentitalea</taxon>
    </lineage>
</organism>
<evidence type="ECO:0000313" key="2">
    <source>
        <dbReference type="Proteomes" id="UP000441586"/>
    </source>
</evidence>
<gene>
    <name evidence="1" type="ORF">GP644_06075</name>
</gene>
<dbReference type="Proteomes" id="UP000441586">
    <property type="component" value="Unassembled WGS sequence"/>
</dbReference>
<dbReference type="EMBL" id="WSFO01000003">
    <property type="protein sequence ID" value="KAE9631156.1"/>
    <property type="molecule type" value="Genomic_DNA"/>
</dbReference>
<reference evidence="1 2" key="1">
    <citation type="submission" date="2019-12" db="EMBL/GenBank/DDBJ databases">
        <authorList>
            <person name="Zhang Y.-J."/>
        </authorList>
    </citation>
    <scope>NUCLEOTIDE SEQUENCE [LARGE SCALE GENOMIC DNA]</scope>
    <source>
        <strain evidence="1 2">H18S-6</strain>
    </source>
</reference>
<proteinExistence type="predicted"/>
<protein>
    <submittedName>
        <fullName evidence="1">Uncharacterized protein</fullName>
    </submittedName>
</protein>
<dbReference type="AlphaFoldDB" id="A0A6A4RMK3"/>